<sequence length="143" mass="16179">MLPSERWQFVHTHRTCVLGYTRKKDGPAQSVFSYVPTDNGDLLVVTMGARAKAKAVDRLGKVSILVLDEKWPMGYLQRYCNPLDEDARPLVAAMAKEEGRVVLRCTPYETFATPPRHLHSNDQDEKVTHWLSGSVPWDATDPK</sequence>
<accession>A0A6J6VYZ9</accession>
<name>A0A6J6VYZ9_9ZZZZ</name>
<gene>
    <name evidence="1" type="ORF">UFOPK2921_00665</name>
</gene>
<dbReference type="InterPro" id="IPR012349">
    <property type="entry name" value="Split_barrel_FMN-bd"/>
</dbReference>
<dbReference type="EMBL" id="CAEZZV010000068">
    <property type="protein sequence ID" value="CAB4777942.1"/>
    <property type="molecule type" value="Genomic_DNA"/>
</dbReference>
<dbReference type="Gene3D" id="2.30.110.10">
    <property type="entry name" value="Electron Transport, Fmn-binding Protein, Chain A"/>
    <property type="match status" value="1"/>
</dbReference>
<evidence type="ECO:0000313" key="1">
    <source>
        <dbReference type="EMBL" id="CAB4777942.1"/>
    </source>
</evidence>
<dbReference type="SUPFAM" id="SSF50475">
    <property type="entry name" value="FMN-binding split barrel"/>
    <property type="match status" value="1"/>
</dbReference>
<organism evidence="1">
    <name type="scientific">freshwater metagenome</name>
    <dbReference type="NCBI Taxonomy" id="449393"/>
    <lineage>
        <taxon>unclassified sequences</taxon>
        <taxon>metagenomes</taxon>
        <taxon>ecological metagenomes</taxon>
    </lineage>
</organism>
<protein>
    <submittedName>
        <fullName evidence="1">Unannotated protein</fullName>
    </submittedName>
</protein>
<proteinExistence type="predicted"/>
<reference evidence="1" key="1">
    <citation type="submission" date="2020-05" db="EMBL/GenBank/DDBJ databases">
        <authorList>
            <person name="Chiriac C."/>
            <person name="Salcher M."/>
            <person name="Ghai R."/>
            <person name="Kavagutti S V."/>
        </authorList>
    </citation>
    <scope>NUCLEOTIDE SEQUENCE</scope>
</reference>
<dbReference type="AlphaFoldDB" id="A0A6J6VYZ9"/>